<dbReference type="EMBL" id="MU266396">
    <property type="protein sequence ID" value="KAH7925714.1"/>
    <property type="molecule type" value="Genomic_DNA"/>
</dbReference>
<dbReference type="Proteomes" id="UP000790709">
    <property type="component" value="Unassembled WGS sequence"/>
</dbReference>
<name>A0ACB8BK87_9AGAM</name>
<accession>A0ACB8BK87</accession>
<sequence length="615" mass="69187">MSSISFLRNESSQSPLRSVTAADVPSDKLHSPLNVSSDIIGKDELQRKALAFSRKGVLVKDIFDRWRERTAARIKWIEACRRSDSYSQKVQTQRRLPSNTGNITPERKRKTGPVDTRTPVRKRLKNRLSTEYKPPRNDEELAKRFEQNHEEHERRWARGSFLRALKDHLATLGGHSRPSNWSAWLSLNQENDGTAIWLEQKWDIPNSGKWRNDNIFEIPILEIHENSGVFPGIIIFERTPLSGVDDQLERKYRILDDCARLREIIDALPRSRHYLPSLLTVSWIKGGSDTTADFSDMVDTFLQDGTLNAHQEFLLTSTTTDLDIKVSEILQHLSLDVEGTLVQQMTFGALFKTIEPQLNFAVRWLDSCVINGEFDWYCHAKLLELTVAFLNGGIHTLFNLLDDPQPSDCLPPLDLQSATDSKVTFQLVLDWLQHPSICKATRGLVNDVQSHQILGREFPSRSFIPHLYNVVEDLAGLSMKRDGAALFCIQKSRFQEFSVQVAEMSSAVQDELKALHASRVRRSPKRRSSFGTSVSSRSSTPAKRRRLSVSNGSPPSREGSPAPSTAVPNHPSPSLSATTSLPSEDKFTLVTPAMLRALTKDVKAKYGSPLAAGSS</sequence>
<gene>
    <name evidence="1" type="ORF">BV22DRAFT_1010643</name>
</gene>
<reference evidence="1" key="1">
    <citation type="journal article" date="2021" name="New Phytol.">
        <title>Evolutionary innovations through gain and loss of genes in the ectomycorrhizal Boletales.</title>
        <authorList>
            <person name="Wu G."/>
            <person name="Miyauchi S."/>
            <person name="Morin E."/>
            <person name="Kuo A."/>
            <person name="Drula E."/>
            <person name="Varga T."/>
            <person name="Kohler A."/>
            <person name="Feng B."/>
            <person name="Cao Y."/>
            <person name="Lipzen A."/>
            <person name="Daum C."/>
            <person name="Hundley H."/>
            <person name="Pangilinan J."/>
            <person name="Johnson J."/>
            <person name="Barry K."/>
            <person name="LaButti K."/>
            <person name="Ng V."/>
            <person name="Ahrendt S."/>
            <person name="Min B."/>
            <person name="Choi I.G."/>
            <person name="Park H."/>
            <person name="Plett J.M."/>
            <person name="Magnuson J."/>
            <person name="Spatafora J.W."/>
            <person name="Nagy L.G."/>
            <person name="Henrissat B."/>
            <person name="Grigoriev I.V."/>
            <person name="Yang Z.L."/>
            <person name="Xu J."/>
            <person name="Martin F.M."/>
        </authorList>
    </citation>
    <scope>NUCLEOTIDE SEQUENCE</scope>
    <source>
        <strain evidence="1">KUC20120723A-06</strain>
    </source>
</reference>
<organism evidence="1 2">
    <name type="scientific">Leucogyrophana mollusca</name>
    <dbReference type="NCBI Taxonomy" id="85980"/>
    <lineage>
        <taxon>Eukaryota</taxon>
        <taxon>Fungi</taxon>
        <taxon>Dikarya</taxon>
        <taxon>Basidiomycota</taxon>
        <taxon>Agaricomycotina</taxon>
        <taxon>Agaricomycetes</taxon>
        <taxon>Agaricomycetidae</taxon>
        <taxon>Boletales</taxon>
        <taxon>Boletales incertae sedis</taxon>
        <taxon>Leucogyrophana</taxon>
    </lineage>
</organism>
<proteinExistence type="predicted"/>
<keyword evidence="2" id="KW-1185">Reference proteome</keyword>
<comment type="caution">
    <text evidence="1">The sequence shown here is derived from an EMBL/GenBank/DDBJ whole genome shotgun (WGS) entry which is preliminary data.</text>
</comment>
<evidence type="ECO:0000313" key="1">
    <source>
        <dbReference type="EMBL" id="KAH7925714.1"/>
    </source>
</evidence>
<evidence type="ECO:0000313" key="2">
    <source>
        <dbReference type="Proteomes" id="UP000790709"/>
    </source>
</evidence>
<protein>
    <submittedName>
        <fullName evidence="1">Uncharacterized protein</fullName>
    </submittedName>
</protein>